<evidence type="ECO:0000313" key="3">
    <source>
        <dbReference type="Proteomes" id="UP000243217"/>
    </source>
</evidence>
<evidence type="ECO:0000256" key="1">
    <source>
        <dbReference type="SAM" id="MobiDB-lite"/>
    </source>
</evidence>
<feature type="region of interest" description="Disordered" evidence="1">
    <location>
        <begin position="26"/>
        <end position="56"/>
    </location>
</feature>
<reference evidence="2 3" key="1">
    <citation type="journal article" date="2014" name="Genome Biol. Evol.">
        <title>The secreted proteins of Achlya hypogyna and Thraustotheca clavata identify the ancestral oomycete secretome and reveal gene acquisitions by horizontal gene transfer.</title>
        <authorList>
            <person name="Misner I."/>
            <person name="Blouin N."/>
            <person name="Leonard G."/>
            <person name="Richards T.A."/>
            <person name="Lane C.E."/>
        </authorList>
    </citation>
    <scope>NUCLEOTIDE SEQUENCE [LARGE SCALE GENOMIC DNA]</scope>
    <source>
        <strain evidence="2 3">ATCC 34112</strain>
    </source>
</reference>
<protein>
    <submittedName>
        <fullName evidence="2">Uncharacterized protein</fullName>
    </submittedName>
</protein>
<keyword evidence="3" id="KW-1185">Reference proteome</keyword>
<dbReference type="AlphaFoldDB" id="A0A1V9ZXX1"/>
<accession>A0A1V9ZXX1</accession>
<comment type="caution">
    <text evidence="2">The sequence shown here is derived from an EMBL/GenBank/DDBJ whole genome shotgun (WGS) entry which is preliminary data.</text>
</comment>
<sequence>MLTINANPGTAMFSFDRVRARAEAEKQIISASKPGRRSSSGSSVETSTSTATQTPLPYRPAFTFDLESMLIHISKSIESAPIKSNAQLKKNKVYGDYVDEHYSRSRFAFQARQRY</sequence>
<proteinExistence type="predicted"/>
<dbReference type="EMBL" id="JNBS01001069">
    <property type="protein sequence ID" value="OQS02847.1"/>
    <property type="molecule type" value="Genomic_DNA"/>
</dbReference>
<gene>
    <name evidence="2" type="ORF">THRCLA_21310</name>
</gene>
<evidence type="ECO:0000313" key="2">
    <source>
        <dbReference type="EMBL" id="OQS02847.1"/>
    </source>
</evidence>
<dbReference type="Proteomes" id="UP000243217">
    <property type="component" value="Unassembled WGS sequence"/>
</dbReference>
<feature type="compositionally biased region" description="Low complexity" evidence="1">
    <location>
        <begin position="30"/>
        <end position="55"/>
    </location>
</feature>
<name>A0A1V9ZXX1_9STRA</name>
<organism evidence="2 3">
    <name type="scientific">Thraustotheca clavata</name>
    <dbReference type="NCBI Taxonomy" id="74557"/>
    <lineage>
        <taxon>Eukaryota</taxon>
        <taxon>Sar</taxon>
        <taxon>Stramenopiles</taxon>
        <taxon>Oomycota</taxon>
        <taxon>Saprolegniomycetes</taxon>
        <taxon>Saprolegniales</taxon>
        <taxon>Achlyaceae</taxon>
        <taxon>Thraustotheca</taxon>
    </lineage>
</organism>
<dbReference type="OrthoDB" id="10424904at2759"/>